<dbReference type="EMBL" id="QWLN02005274">
    <property type="protein sequence ID" value="TEA37553.1"/>
    <property type="molecule type" value="Genomic_DNA"/>
</dbReference>
<evidence type="ECO:0000256" key="1">
    <source>
        <dbReference type="SAM" id="MobiDB-lite"/>
    </source>
</evidence>
<reference evidence="2 3" key="1">
    <citation type="journal article" date="2018" name="Genomics">
        <title>Molecular footprints of inshore aquatic adaptation in Indo-Pacific humpback dolphin (Sousa chinensis).</title>
        <authorList>
            <person name="Ming Y."/>
            <person name="Jian J."/>
            <person name="Yu F."/>
            <person name="Yu X."/>
            <person name="Wang J."/>
            <person name="Liu W."/>
        </authorList>
    </citation>
    <scope>NUCLEOTIDE SEQUENCE [LARGE SCALE GENOMIC DNA]</scope>
    <source>
        <strain evidence="2">MY-2018</strain>
        <tissue evidence="2">Skin</tissue>
    </source>
</reference>
<dbReference type="AlphaFoldDB" id="A0A484GPK9"/>
<feature type="non-terminal residue" evidence="2">
    <location>
        <position position="60"/>
    </location>
</feature>
<gene>
    <name evidence="2" type="ORF">DBR06_SOUSAS27610010</name>
</gene>
<feature type="compositionally biased region" description="Polar residues" evidence="1">
    <location>
        <begin position="1"/>
        <end position="10"/>
    </location>
</feature>
<name>A0A484GPK9_SOUCH</name>
<comment type="caution">
    <text evidence="2">The sequence shown here is derived from an EMBL/GenBank/DDBJ whole genome shotgun (WGS) entry which is preliminary data.</text>
</comment>
<evidence type="ECO:0000313" key="3">
    <source>
        <dbReference type="Proteomes" id="UP000295264"/>
    </source>
</evidence>
<feature type="region of interest" description="Disordered" evidence="1">
    <location>
        <begin position="1"/>
        <end position="20"/>
    </location>
</feature>
<protein>
    <submittedName>
        <fullName evidence="2">Uncharacterized protein</fullName>
    </submittedName>
</protein>
<proteinExistence type="predicted"/>
<dbReference type="Proteomes" id="UP000295264">
    <property type="component" value="Unassembled WGS sequence"/>
</dbReference>
<accession>A0A484GPK9</accession>
<sequence>MERNSPQAPSGTLPRLYPQATQMSPAAEQLMMCIAFLLCLSSEQDAEGDAKLMRKASRPP</sequence>
<keyword evidence="3" id="KW-1185">Reference proteome</keyword>
<organism evidence="2 3">
    <name type="scientific">Sousa chinensis</name>
    <name type="common">Indo-pacific humpbacked dolphin</name>
    <name type="synonym">Steno chinensis</name>
    <dbReference type="NCBI Taxonomy" id="103600"/>
    <lineage>
        <taxon>Eukaryota</taxon>
        <taxon>Metazoa</taxon>
        <taxon>Chordata</taxon>
        <taxon>Craniata</taxon>
        <taxon>Vertebrata</taxon>
        <taxon>Euteleostomi</taxon>
        <taxon>Mammalia</taxon>
        <taxon>Eutheria</taxon>
        <taxon>Laurasiatheria</taxon>
        <taxon>Artiodactyla</taxon>
        <taxon>Whippomorpha</taxon>
        <taxon>Cetacea</taxon>
        <taxon>Odontoceti</taxon>
        <taxon>Delphinidae</taxon>
        <taxon>Sousa</taxon>
    </lineage>
</organism>
<evidence type="ECO:0000313" key="2">
    <source>
        <dbReference type="EMBL" id="TEA37553.1"/>
    </source>
</evidence>